<feature type="region of interest" description="Disordered" evidence="2">
    <location>
        <begin position="273"/>
        <end position="458"/>
    </location>
</feature>
<name>A0ABV1KL95_9PSEU</name>
<accession>A0ABV1KL95</accession>
<feature type="compositionally biased region" description="Basic and acidic residues" evidence="2">
    <location>
        <begin position="334"/>
        <end position="347"/>
    </location>
</feature>
<evidence type="ECO:0000313" key="4">
    <source>
        <dbReference type="Proteomes" id="UP001494902"/>
    </source>
</evidence>
<feature type="compositionally biased region" description="Basic and acidic residues" evidence="2">
    <location>
        <begin position="360"/>
        <end position="374"/>
    </location>
</feature>
<organism evidence="3 4">
    <name type="scientific">Pseudonocardia nematodicida</name>
    <dbReference type="NCBI Taxonomy" id="1206997"/>
    <lineage>
        <taxon>Bacteria</taxon>
        <taxon>Bacillati</taxon>
        <taxon>Actinomycetota</taxon>
        <taxon>Actinomycetes</taxon>
        <taxon>Pseudonocardiales</taxon>
        <taxon>Pseudonocardiaceae</taxon>
        <taxon>Pseudonocardia</taxon>
    </lineage>
</organism>
<protein>
    <recommendedName>
        <fullName evidence="5">DivIVA domain-containing protein</fullName>
    </recommendedName>
</protein>
<feature type="compositionally biased region" description="Low complexity" evidence="2">
    <location>
        <begin position="1"/>
        <end position="12"/>
    </location>
</feature>
<gene>
    <name evidence="3" type="ORF">WIS52_30135</name>
</gene>
<proteinExistence type="predicted"/>
<evidence type="ECO:0000256" key="2">
    <source>
        <dbReference type="SAM" id="MobiDB-lite"/>
    </source>
</evidence>
<evidence type="ECO:0008006" key="5">
    <source>
        <dbReference type="Google" id="ProtNLM"/>
    </source>
</evidence>
<reference evidence="3 4" key="1">
    <citation type="submission" date="2024-03" db="EMBL/GenBank/DDBJ databases">
        <title>Draft genome sequence of Pseudonocardia nematodicida JCM 31783.</title>
        <authorList>
            <person name="Butdee W."/>
            <person name="Duangmal K."/>
        </authorList>
    </citation>
    <scope>NUCLEOTIDE SEQUENCE [LARGE SCALE GENOMIC DNA]</scope>
    <source>
        <strain evidence="3 4">JCM 31783</strain>
    </source>
</reference>
<comment type="caution">
    <text evidence="3">The sequence shown here is derived from an EMBL/GenBank/DDBJ whole genome shotgun (WGS) entry which is preliminary data.</text>
</comment>
<keyword evidence="4" id="KW-1185">Reference proteome</keyword>
<feature type="compositionally biased region" description="Gly residues" evidence="2">
    <location>
        <begin position="449"/>
        <end position="458"/>
    </location>
</feature>
<dbReference type="Proteomes" id="UP001494902">
    <property type="component" value="Unassembled WGS sequence"/>
</dbReference>
<sequence length="458" mass="48803">MSASPSPSSSGPERPDPVHGGVSRHSRRAAAPDRGTPEDGAWFTVVLRGYDRAEVDTRLTDLDRRIHDEIRRAESAESALSAARAHVRRLQEQVEAATTERGGDAGFGRRVERVLQAAEQEAAELRDRATAEAEEIVERARAEADERRTRTEEALLGRAATLDREFTARSTAMDERETAVDRREQDLDDREQGVEKRVRVAVEEADRIVVAARTDADDVLTAARDEATAVRRDAERDAADRRAGVVRDVERLAALRDEVRTELTRVQRTLSAELAREPVSAALDDALFGPSPASRAEAEPGDTGAVATVSTLTPARGSATRSARAPQDGAGTDRTAEGRGTRPDTADRSGPAVDAGDPAGDSRDDSPAGGDRDTPPGTLLAGPGRRDATASGGSADEDPENTTIGYIPPVSLTSIGVLPFGELGTGRDNARTRTDGVNGASRTHRGPTRGTGPGRRSR</sequence>
<evidence type="ECO:0000313" key="3">
    <source>
        <dbReference type="EMBL" id="MEQ3554743.1"/>
    </source>
</evidence>
<evidence type="ECO:0000256" key="1">
    <source>
        <dbReference type="SAM" id="Coils"/>
    </source>
</evidence>
<dbReference type="EMBL" id="JBEDNQ010000017">
    <property type="protein sequence ID" value="MEQ3554743.1"/>
    <property type="molecule type" value="Genomic_DNA"/>
</dbReference>
<feature type="coiled-coil region" evidence="1">
    <location>
        <begin position="73"/>
        <end position="146"/>
    </location>
</feature>
<keyword evidence="1" id="KW-0175">Coiled coil</keyword>
<feature type="region of interest" description="Disordered" evidence="2">
    <location>
        <begin position="1"/>
        <end position="40"/>
    </location>
</feature>
<dbReference type="RefSeq" id="WP_349301816.1">
    <property type="nucleotide sequence ID" value="NZ_JBEDNQ010000017.1"/>
</dbReference>